<proteinExistence type="predicted"/>
<organism evidence="1">
    <name type="scientific">marine sediment metagenome</name>
    <dbReference type="NCBI Taxonomy" id="412755"/>
    <lineage>
        <taxon>unclassified sequences</taxon>
        <taxon>metagenomes</taxon>
        <taxon>ecological metagenomes</taxon>
    </lineage>
</organism>
<dbReference type="EMBL" id="LAZR01041395">
    <property type="protein sequence ID" value="KKL12096.1"/>
    <property type="molecule type" value="Genomic_DNA"/>
</dbReference>
<evidence type="ECO:0000313" key="1">
    <source>
        <dbReference type="EMBL" id="KKL12096.1"/>
    </source>
</evidence>
<comment type="caution">
    <text evidence="1">The sequence shown here is derived from an EMBL/GenBank/DDBJ whole genome shotgun (WGS) entry which is preliminary data.</text>
</comment>
<gene>
    <name evidence="1" type="ORF">LCGC14_2539170</name>
</gene>
<protein>
    <recommendedName>
        <fullName evidence="2">Terminase large subunit gp17-like C-terminal domain-containing protein</fullName>
    </recommendedName>
</protein>
<dbReference type="InterPro" id="IPR027417">
    <property type="entry name" value="P-loop_NTPase"/>
</dbReference>
<dbReference type="AlphaFoldDB" id="A0A0F9D2R0"/>
<sequence length="371" mass="42957">MSVDLEITWASDDQREIFSNPVRYNVIRCGRRWGKTKGAFQRLKQICLIPNRQYLWVDTTQANIEKYFNEHLHPDLPKELYHWNKQQKILKFNGGSVVHFGSAERPENLEGFGYHEIFLNEAGIILKGESGARLWNNTIRPMTIEHEAIVWFVGTPKGVGMFKEFSERGRSEKKEYSGWRDIHRTTYDNPLIHDSEIDALVRETHQQAVRQEIFADFLEADEGTPICSYSITWEALHRSNEDNEAYLIIWGVDPSQGGDDEAGLCKRRGNRLLEPTKGRSGFSTTEGSSQGADWILREYQETDDDLKPDKIMVDSIGWGAGWYDAMRRKGLPVQPVNVAQMAHEKEKYFQKRDELWFKTAKWLETGDIHGD</sequence>
<accession>A0A0F9D2R0</accession>
<dbReference type="Gene3D" id="3.30.420.240">
    <property type="match status" value="1"/>
</dbReference>
<feature type="non-terminal residue" evidence="1">
    <location>
        <position position="371"/>
    </location>
</feature>
<dbReference type="Pfam" id="PF03237">
    <property type="entry name" value="Terminase_6N"/>
    <property type="match status" value="1"/>
</dbReference>
<name>A0A0F9D2R0_9ZZZZ</name>
<reference evidence="1" key="1">
    <citation type="journal article" date="2015" name="Nature">
        <title>Complex archaea that bridge the gap between prokaryotes and eukaryotes.</title>
        <authorList>
            <person name="Spang A."/>
            <person name="Saw J.H."/>
            <person name="Jorgensen S.L."/>
            <person name="Zaremba-Niedzwiedzka K."/>
            <person name="Martijn J."/>
            <person name="Lind A.E."/>
            <person name="van Eijk R."/>
            <person name="Schleper C."/>
            <person name="Guy L."/>
            <person name="Ettema T.J."/>
        </authorList>
    </citation>
    <scope>NUCLEOTIDE SEQUENCE</scope>
</reference>
<evidence type="ECO:0008006" key="2">
    <source>
        <dbReference type="Google" id="ProtNLM"/>
    </source>
</evidence>
<dbReference type="Gene3D" id="3.40.50.300">
    <property type="entry name" value="P-loop containing nucleotide triphosphate hydrolases"/>
    <property type="match status" value="1"/>
</dbReference>